<accession>A0AA38RU78</accession>
<dbReference type="Pfam" id="PF14558">
    <property type="entry name" value="TRP_N"/>
    <property type="match status" value="1"/>
</dbReference>
<feature type="domain" description="ML-like" evidence="10">
    <location>
        <begin position="15"/>
        <end position="202"/>
    </location>
</feature>
<dbReference type="InterPro" id="IPR040241">
    <property type="entry name" value="TRP_Flc/Pkd2-like"/>
</dbReference>
<evidence type="ECO:0000256" key="8">
    <source>
        <dbReference type="SAM" id="Phobius"/>
    </source>
</evidence>
<feature type="compositionally biased region" description="Polar residues" evidence="7">
    <location>
        <begin position="1010"/>
        <end position="1024"/>
    </location>
</feature>
<keyword evidence="3 8" id="KW-0812">Transmembrane</keyword>
<dbReference type="EMBL" id="JANBVO010000001">
    <property type="protein sequence ID" value="KAJ9157384.1"/>
    <property type="molecule type" value="Genomic_DNA"/>
</dbReference>
<keyword evidence="6 8" id="KW-0472">Membrane</keyword>
<feature type="transmembrane region" description="Helical" evidence="8">
    <location>
        <begin position="528"/>
        <end position="547"/>
    </location>
</feature>
<name>A0AA38RU78_9PEZI</name>
<dbReference type="SMART" id="SM01320">
    <property type="entry name" value="TRP_N"/>
    <property type="match status" value="1"/>
</dbReference>
<evidence type="ECO:0000259" key="10">
    <source>
        <dbReference type="SMART" id="SM01320"/>
    </source>
</evidence>
<feature type="transmembrane region" description="Helical" evidence="8">
    <location>
        <begin position="417"/>
        <end position="440"/>
    </location>
</feature>
<keyword evidence="12" id="KW-1185">Reference proteome</keyword>
<evidence type="ECO:0000256" key="2">
    <source>
        <dbReference type="ARBA" id="ARBA00010642"/>
    </source>
</evidence>
<feature type="compositionally biased region" description="Basic and acidic residues" evidence="7">
    <location>
        <begin position="85"/>
        <end position="104"/>
    </location>
</feature>
<evidence type="ECO:0000256" key="1">
    <source>
        <dbReference type="ARBA" id="ARBA00004141"/>
    </source>
</evidence>
<feature type="region of interest" description="Disordered" evidence="7">
    <location>
        <begin position="76"/>
        <end position="104"/>
    </location>
</feature>
<proteinExistence type="inferred from homology"/>
<evidence type="ECO:0000313" key="11">
    <source>
        <dbReference type="EMBL" id="KAJ9157384.1"/>
    </source>
</evidence>
<feature type="compositionally biased region" description="Polar residues" evidence="7">
    <location>
        <begin position="692"/>
        <end position="713"/>
    </location>
</feature>
<evidence type="ECO:0000256" key="7">
    <source>
        <dbReference type="SAM" id="MobiDB-lite"/>
    </source>
</evidence>
<comment type="caution">
    <text evidence="11">The sequence shown here is derived from an EMBL/GenBank/DDBJ whole genome shotgun (WGS) entry which is preliminary data.</text>
</comment>
<feature type="region of interest" description="Disordered" evidence="7">
    <location>
        <begin position="692"/>
        <end position="803"/>
    </location>
</feature>
<dbReference type="InterPro" id="IPR032800">
    <property type="entry name" value="TRP_N"/>
</dbReference>
<evidence type="ECO:0000256" key="6">
    <source>
        <dbReference type="ARBA" id="ARBA00023136"/>
    </source>
</evidence>
<keyword evidence="4 9" id="KW-0732">Signal</keyword>
<reference evidence="11" key="1">
    <citation type="submission" date="2022-07" db="EMBL/GenBank/DDBJ databases">
        <title>Fungi with potential for degradation of polypropylene.</title>
        <authorList>
            <person name="Gostincar C."/>
        </authorList>
    </citation>
    <scope>NUCLEOTIDE SEQUENCE</scope>
    <source>
        <strain evidence="11">EXF-13308</strain>
    </source>
</reference>
<evidence type="ECO:0000256" key="9">
    <source>
        <dbReference type="SAM" id="SignalP"/>
    </source>
</evidence>
<evidence type="ECO:0000256" key="4">
    <source>
        <dbReference type="ARBA" id="ARBA00022729"/>
    </source>
</evidence>
<comment type="similarity">
    <text evidence="2">Belongs to the transient receptor potential (TRP) ion channel family.</text>
</comment>
<evidence type="ECO:0000313" key="12">
    <source>
        <dbReference type="Proteomes" id="UP001174694"/>
    </source>
</evidence>
<feature type="transmembrane region" description="Helical" evidence="8">
    <location>
        <begin position="559"/>
        <end position="581"/>
    </location>
</feature>
<dbReference type="PANTHER" id="PTHR31145:SF6">
    <property type="entry name" value="INTEGRAL MEMBRANE PROTEIN (AFU_ORTHOLOGUE AFUA_7G01610)"/>
    <property type="match status" value="1"/>
</dbReference>
<dbReference type="Pfam" id="PF06011">
    <property type="entry name" value="TRP"/>
    <property type="match status" value="1"/>
</dbReference>
<dbReference type="GO" id="GO:0016020">
    <property type="term" value="C:membrane"/>
    <property type="evidence" value="ECO:0007669"/>
    <property type="project" value="UniProtKB-SubCell"/>
</dbReference>
<dbReference type="Proteomes" id="UP001174694">
    <property type="component" value="Unassembled WGS sequence"/>
</dbReference>
<dbReference type="AlphaFoldDB" id="A0AA38RU78"/>
<feature type="signal peptide" evidence="9">
    <location>
        <begin position="1"/>
        <end position="17"/>
    </location>
</feature>
<evidence type="ECO:0000256" key="3">
    <source>
        <dbReference type="ARBA" id="ARBA00022692"/>
    </source>
</evidence>
<sequence length="1115" mass="121275">MKLLLVAWLLMLPPALGVLVPFENCLSESYRDNDPTPLQWVPLYVDASFGLEEPIHKLKITMWGNVTGSFTNVTLPSSDSSDWSDPNKTDGKILEEPQPDSEHPKLTTLHSKIDVLTYEPYSYDSNFCADSLVNATCPLGPRFSNYTAATRYGLPSVTMSKEFDTSYAFTSFSATFIIKYGDDAVTVIGCTSTTVTPDLGDLAWTVRYLPLLVLLSVGGATVLAAIFSPWGSSDIFHWTSNYGRDGDLLRLVTPGFGDCLQYIQFAVLTGGLTLNYPGFFQPIVSRASWSTLMFNESFVSNAPSWQILRDGVYYTNGQYGLHKLGQLVGMSRAEDIWAGMMVWFMAIIGAVLVATMIGFGTQWVYRAINNIPEEDLRRKNLPFAFGNVVRITFNYFYLPLVALSTFQLVVTGDSPAYTVALSIVTLVILFAFIGFLLRLLTRTKPRAFLFDDLPTVLLYGPLYNTYKDDAATYALVSLLLTSIRGIAIGAVQPSGVAQVTLLAVCEIIQLLTLPAFRPFNSATSMNLYHFIFSGLRLAVVLLMTAFIPSLGVTDGPKGWIGYIILGVHACVLVFGFMLNALQTAVEVLARLGGAGSDDVQGLQRGGLSKIFGARQLQRRMSRREGPSRQSQLSNVAMLTAEDASGSGFIQPGGRLRSESAGSMGVLLNNRGRSSTALDNNSMEVTRQFDGASTFTPGTPGEASTFSFLPSPSAQARHPALPSAATVEGVGDTFYRPPRRRRPTVDAMAAPNAKKRDSWASTEWSNQRNSQPGATVTEPVEAEERQMEAAAPPAPYANPPISVAPRQDYSTREVDFYYGVSRGERLNSGGPNRKMGTGPADPTGPMASAAGWFRTLVGGKKKEKAKGFEVVRSARMPPAMKARGGDFGDETPPEGIPVAMGVLRNGPIESDDEDDKEKKSRAHTKHKSGETELLNEDGSPHDEEMEDIEISRVSDVPPLLPGIDSGGSIHIPSRIQSKSSRHPSQGGDGPSWEEAPPLPDVPRKSSRRKSQVISHSRDTSLNLISTPEHDNTLQVERPGTASRLPFERTDSQKRLSSQSSGAVTEEFSQIDLEGGTPSGQGEPRGGFVQQGNVTHVDPEQQREVDLLGSSAEVVYR</sequence>
<feature type="chain" id="PRO_5041261150" evidence="9">
    <location>
        <begin position="18"/>
        <end position="1115"/>
    </location>
</feature>
<feature type="transmembrane region" description="Helical" evidence="8">
    <location>
        <begin position="336"/>
        <end position="359"/>
    </location>
</feature>
<organism evidence="11 12">
    <name type="scientific">Pleurostoma richardsiae</name>
    <dbReference type="NCBI Taxonomy" id="41990"/>
    <lineage>
        <taxon>Eukaryota</taxon>
        <taxon>Fungi</taxon>
        <taxon>Dikarya</taxon>
        <taxon>Ascomycota</taxon>
        <taxon>Pezizomycotina</taxon>
        <taxon>Sordariomycetes</taxon>
        <taxon>Sordariomycetidae</taxon>
        <taxon>Calosphaeriales</taxon>
        <taxon>Pleurostomataceae</taxon>
        <taxon>Pleurostoma</taxon>
    </lineage>
</organism>
<gene>
    <name evidence="11" type="ORF">NKR23_g710</name>
</gene>
<feature type="compositionally biased region" description="Basic and acidic residues" evidence="7">
    <location>
        <begin position="1095"/>
        <end position="1104"/>
    </location>
</feature>
<feature type="region of interest" description="Disordered" evidence="7">
    <location>
        <begin position="821"/>
        <end position="843"/>
    </location>
</feature>
<dbReference type="PANTHER" id="PTHR31145">
    <property type="entry name" value="INTEGRAL MEMBRANE PROTEIN (AFU_ORTHOLOGUE AFUA_7G01610)"/>
    <property type="match status" value="1"/>
</dbReference>
<protein>
    <submittedName>
        <fullName evidence="11">Integral membrane protein</fullName>
    </submittedName>
</protein>
<feature type="region of interest" description="Disordered" evidence="7">
    <location>
        <begin position="876"/>
        <end position="1115"/>
    </location>
</feature>
<feature type="compositionally biased region" description="Polar residues" evidence="7">
    <location>
        <begin position="758"/>
        <end position="773"/>
    </location>
</feature>
<keyword evidence="5 8" id="KW-1133">Transmembrane helix</keyword>
<feature type="transmembrane region" description="Helical" evidence="8">
    <location>
        <begin position="380"/>
        <end position="397"/>
    </location>
</feature>
<dbReference type="InterPro" id="IPR010308">
    <property type="entry name" value="TRP_C"/>
</dbReference>
<comment type="subcellular location">
    <subcellularLocation>
        <location evidence="1">Membrane</location>
        <topology evidence="1">Multi-pass membrane protein</topology>
    </subcellularLocation>
</comment>
<dbReference type="GO" id="GO:0055085">
    <property type="term" value="P:transmembrane transport"/>
    <property type="evidence" value="ECO:0007669"/>
    <property type="project" value="TreeGrafter"/>
</dbReference>
<feature type="transmembrane region" description="Helical" evidence="8">
    <location>
        <begin position="470"/>
        <end position="490"/>
    </location>
</feature>
<evidence type="ECO:0000256" key="5">
    <source>
        <dbReference type="ARBA" id="ARBA00022989"/>
    </source>
</evidence>